<feature type="region of interest" description="Disordered" evidence="1">
    <location>
        <begin position="227"/>
        <end position="246"/>
    </location>
</feature>
<dbReference type="VEuPathDB" id="FungiDB:PTTG_28895"/>
<dbReference type="EMBL" id="ADAS02000151">
    <property type="protein sequence ID" value="OAV88843.1"/>
    <property type="molecule type" value="Genomic_DNA"/>
</dbReference>
<dbReference type="Proteomes" id="UP000005240">
    <property type="component" value="Unassembled WGS sequence"/>
</dbReference>
<proteinExistence type="predicted"/>
<accession>A0A180GA90</accession>
<reference evidence="2" key="1">
    <citation type="submission" date="2009-11" db="EMBL/GenBank/DDBJ databases">
        <authorList>
            <consortium name="The Broad Institute Genome Sequencing Platform"/>
            <person name="Ward D."/>
            <person name="Feldgarden M."/>
            <person name="Earl A."/>
            <person name="Young S.K."/>
            <person name="Zeng Q."/>
            <person name="Koehrsen M."/>
            <person name="Alvarado L."/>
            <person name="Berlin A."/>
            <person name="Bochicchio J."/>
            <person name="Borenstein D."/>
            <person name="Chapman S.B."/>
            <person name="Chen Z."/>
            <person name="Engels R."/>
            <person name="Freedman E."/>
            <person name="Gellesch M."/>
            <person name="Goldberg J."/>
            <person name="Griggs A."/>
            <person name="Gujja S."/>
            <person name="Heilman E."/>
            <person name="Heiman D."/>
            <person name="Hepburn T."/>
            <person name="Howarth C."/>
            <person name="Jen D."/>
            <person name="Larson L."/>
            <person name="Lewis B."/>
            <person name="Mehta T."/>
            <person name="Park D."/>
            <person name="Pearson M."/>
            <person name="Roberts A."/>
            <person name="Saif S."/>
            <person name="Shea T."/>
            <person name="Shenoy N."/>
            <person name="Sisk P."/>
            <person name="Stolte C."/>
            <person name="Sykes S."/>
            <person name="Thomson T."/>
            <person name="Walk T."/>
            <person name="White J."/>
            <person name="Yandava C."/>
            <person name="Izard J."/>
            <person name="Baranova O.V."/>
            <person name="Blanton J.M."/>
            <person name="Tanner A.C."/>
            <person name="Dewhirst F.E."/>
            <person name="Haas B."/>
            <person name="Nusbaum C."/>
            <person name="Birren B."/>
        </authorList>
    </citation>
    <scope>NUCLEOTIDE SEQUENCE [LARGE SCALE GENOMIC DNA]</scope>
    <source>
        <strain evidence="2">1-1 BBBD Race 1</strain>
    </source>
</reference>
<protein>
    <submittedName>
        <fullName evidence="2 3">Uncharacterized protein</fullName>
    </submittedName>
</protein>
<reference evidence="2" key="2">
    <citation type="submission" date="2016-05" db="EMBL/GenBank/DDBJ databases">
        <title>Comparative analysis highlights variable genome content of wheat rusts and divergence of the mating loci.</title>
        <authorList>
            <person name="Cuomo C.A."/>
            <person name="Bakkeren G."/>
            <person name="Szabo L."/>
            <person name="Khalil H."/>
            <person name="Joly D."/>
            <person name="Goldberg J."/>
            <person name="Young S."/>
            <person name="Zeng Q."/>
            <person name="Fellers J."/>
        </authorList>
    </citation>
    <scope>NUCLEOTIDE SEQUENCE [LARGE SCALE GENOMIC DNA]</scope>
    <source>
        <strain evidence="2">1-1 BBBD Race 1</strain>
    </source>
</reference>
<keyword evidence="4" id="KW-1185">Reference proteome</keyword>
<feature type="compositionally biased region" description="Low complexity" evidence="1">
    <location>
        <begin position="231"/>
        <end position="240"/>
    </location>
</feature>
<dbReference type="AlphaFoldDB" id="A0A180GA90"/>
<sequence length="338" mass="37028">MSHRPYYRPYFPPTPYPLRNCGASAGASERPGSSVHNPILILDGPLYHAETITPTWIQWTQARLDAFNRPNGARNRAARGPEARPFVVDPAAAARVASFIEPARPDSELVSPTRSGSAFRTPSLSWVPPGFVGLHPCFQITPTPEAAGDPPTSPVFWHQTPNPGPLPGSPVFPLATDSDRDMRAGFSLRLHAPVTSRHQPRTVRCWVPRPLPALIEFLRPLDPTNQAMTESATSSTGGASRFEGWGSGVPAGVAQSRTWNPIPEASWATTPNLHADEVTDSDGESRKLLFSLIKMLRRTRTLIQSIQRPTIVSNKPLPLYLAMADEYQSAIRPDLQDD</sequence>
<evidence type="ECO:0000313" key="3">
    <source>
        <dbReference type="EnsemblFungi" id="PTTG_28895-t43_1-p1"/>
    </source>
</evidence>
<name>A0A180GA90_PUCT1</name>
<evidence type="ECO:0000313" key="2">
    <source>
        <dbReference type="EMBL" id="OAV88843.1"/>
    </source>
</evidence>
<reference evidence="3 4" key="3">
    <citation type="journal article" date="2017" name="G3 (Bethesda)">
        <title>Comparative analysis highlights variable genome content of wheat rusts and divergence of the mating loci.</title>
        <authorList>
            <person name="Cuomo C.A."/>
            <person name="Bakkeren G."/>
            <person name="Khalil H.B."/>
            <person name="Panwar V."/>
            <person name="Joly D."/>
            <person name="Linning R."/>
            <person name="Sakthikumar S."/>
            <person name="Song X."/>
            <person name="Adiconis X."/>
            <person name="Fan L."/>
            <person name="Goldberg J.M."/>
            <person name="Levin J.Z."/>
            <person name="Young S."/>
            <person name="Zeng Q."/>
            <person name="Anikster Y."/>
            <person name="Bruce M."/>
            <person name="Wang M."/>
            <person name="Yin C."/>
            <person name="McCallum B."/>
            <person name="Szabo L.J."/>
            <person name="Hulbert S."/>
            <person name="Chen X."/>
            <person name="Fellers J.P."/>
        </authorList>
    </citation>
    <scope>NUCLEOTIDE SEQUENCE</scope>
    <source>
        <strain evidence="4">Isolate 1-1 / race 1 (BBBD)</strain>
        <strain evidence="3">isolate 1-1 / race 1 (BBBD)</strain>
    </source>
</reference>
<dbReference type="EnsemblFungi" id="PTTG_28895-t43_1">
    <property type="protein sequence ID" value="PTTG_28895-t43_1-p1"/>
    <property type="gene ID" value="PTTG_28895"/>
</dbReference>
<reference evidence="3" key="4">
    <citation type="submission" date="2025-05" db="UniProtKB">
        <authorList>
            <consortium name="EnsemblFungi"/>
        </authorList>
    </citation>
    <scope>IDENTIFICATION</scope>
    <source>
        <strain evidence="3">isolate 1-1 / race 1 (BBBD)</strain>
    </source>
</reference>
<evidence type="ECO:0000256" key="1">
    <source>
        <dbReference type="SAM" id="MobiDB-lite"/>
    </source>
</evidence>
<gene>
    <name evidence="2" type="ORF">PTTG_28895</name>
</gene>
<organism evidence="2">
    <name type="scientific">Puccinia triticina (isolate 1-1 / race 1 (BBBD))</name>
    <name type="common">Brown leaf rust fungus</name>
    <dbReference type="NCBI Taxonomy" id="630390"/>
    <lineage>
        <taxon>Eukaryota</taxon>
        <taxon>Fungi</taxon>
        <taxon>Dikarya</taxon>
        <taxon>Basidiomycota</taxon>
        <taxon>Pucciniomycotina</taxon>
        <taxon>Pucciniomycetes</taxon>
        <taxon>Pucciniales</taxon>
        <taxon>Pucciniaceae</taxon>
        <taxon>Puccinia</taxon>
    </lineage>
</organism>
<evidence type="ECO:0000313" key="4">
    <source>
        <dbReference type="Proteomes" id="UP000005240"/>
    </source>
</evidence>